<dbReference type="AlphaFoldDB" id="A0AA41UMD9"/>
<dbReference type="Proteomes" id="UP001165341">
    <property type="component" value="Unassembled WGS sequence"/>
</dbReference>
<dbReference type="EMBL" id="JALGAR010000006">
    <property type="protein sequence ID" value="MCI4659751.1"/>
    <property type="molecule type" value="Genomic_DNA"/>
</dbReference>
<reference evidence="1" key="1">
    <citation type="submission" date="2022-03" db="EMBL/GenBank/DDBJ databases">
        <title>Cryobacterium sp. nov. strain ZS14-85, isolated from Antarctic soil.</title>
        <authorList>
            <person name="Li J."/>
            <person name="Niu G."/>
        </authorList>
    </citation>
    <scope>NUCLEOTIDE SEQUENCE</scope>
    <source>
        <strain evidence="1">ZS14-85</strain>
    </source>
</reference>
<protein>
    <submittedName>
        <fullName evidence="1">Uncharacterized protein</fullName>
    </submittedName>
</protein>
<sequence>MTEKHADVTAQLRPLESGDELPVIDTVPALDALVVGDVIRNKRGHVWLVDDGETDGTEVRYLGAGVKDYRTGRVLLEVYGPFTLIFTTTVAPS</sequence>
<gene>
    <name evidence="1" type="ORF">MQH31_18245</name>
</gene>
<accession>A0AA41UMD9</accession>
<comment type="caution">
    <text evidence="1">The sequence shown here is derived from an EMBL/GenBank/DDBJ whole genome shotgun (WGS) entry which is preliminary data.</text>
</comment>
<evidence type="ECO:0000313" key="2">
    <source>
        <dbReference type="Proteomes" id="UP001165341"/>
    </source>
</evidence>
<keyword evidence="2" id="KW-1185">Reference proteome</keyword>
<dbReference type="RefSeq" id="WP_243013242.1">
    <property type="nucleotide sequence ID" value="NZ_JALGAR010000006.1"/>
</dbReference>
<name>A0AA41UMD9_9MICO</name>
<proteinExistence type="predicted"/>
<organism evidence="1 2">
    <name type="scientific">Cryobacterium zhongshanensis</name>
    <dbReference type="NCBI Taxonomy" id="2928153"/>
    <lineage>
        <taxon>Bacteria</taxon>
        <taxon>Bacillati</taxon>
        <taxon>Actinomycetota</taxon>
        <taxon>Actinomycetes</taxon>
        <taxon>Micrococcales</taxon>
        <taxon>Microbacteriaceae</taxon>
        <taxon>Cryobacterium</taxon>
    </lineage>
</organism>
<evidence type="ECO:0000313" key="1">
    <source>
        <dbReference type="EMBL" id="MCI4659751.1"/>
    </source>
</evidence>